<dbReference type="AlphaFoldDB" id="A0A9P0ZTL2"/>
<keyword evidence="6" id="KW-0547">Nucleotide-binding</keyword>
<feature type="domain" description="Protein kinase" evidence="12">
    <location>
        <begin position="139"/>
        <end position="395"/>
    </location>
</feature>
<evidence type="ECO:0000256" key="6">
    <source>
        <dbReference type="ARBA" id="ARBA00022741"/>
    </source>
</evidence>
<organism evidence="13 14">
    <name type="scientific">Cuscuta europaea</name>
    <name type="common">European dodder</name>
    <dbReference type="NCBI Taxonomy" id="41803"/>
    <lineage>
        <taxon>Eukaryota</taxon>
        <taxon>Viridiplantae</taxon>
        <taxon>Streptophyta</taxon>
        <taxon>Embryophyta</taxon>
        <taxon>Tracheophyta</taxon>
        <taxon>Spermatophyta</taxon>
        <taxon>Magnoliopsida</taxon>
        <taxon>eudicotyledons</taxon>
        <taxon>Gunneridae</taxon>
        <taxon>Pentapetalae</taxon>
        <taxon>asterids</taxon>
        <taxon>lamiids</taxon>
        <taxon>Solanales</taxon>
        <taxon>Convolvulaceae</taxon>
        <taxon>Cuscuteae</taxon>
        <taxon>Cuscuta</taxon>
        <taxon>Cuscuta subgen. Cuscuta</taxon>
    </lineage>
</organism>
<name>A0A9P0ZTL2_CUSEU</name>
<keyword evidence="10 11" id="KW-0472">Membrane</keyword>
<keyword evidence="4" id="KW-0808">Transferase</keyword>
<keyword evidence="8" id="KW-0067">ATP-binding</keyword>
<evidence type="ECO:0000256" key="11">
    <source>
        <dbReference type="SAM" id="Phobius"/>
    </source>
</evidence>
<evidence type="ECO:0000313" key="14">
    <source>
        <dbReference type="Proteomes" id="UP001152484"/>
    </source>
</evidence>
<dbReference type="EC" id="2.7.11.1" evidence="2"/>
<dbReference type="Proteomes" id="UP001152484">
    <property type="component" value="Unassembled WGS sequence"/>
</dbReference>
<dbReference type="GO" id="GO:0005524">
    <property type="term" value="F:ATP binding"/>
    <property type="evidence" value="ECO:0007669"/>
    <property type="project" value="UniProtKB-KW"/>
</dbReference>
<keyword evidence="5 11" id="KW-0812">Transmembrane</keyword>
<evidence type="ECO:0000256" key="9">
    <source>
        <dbReference type="ARBA" id="ARBA00022989"/>
    </source>
</evidence>
<dbReference type="Gene3D" id="1.10.510.10">
    <property type="entry name" value="Transferase(Phosphotransferase) domain 1"/>
    <property type="match status" value="2"/>
</dbReference>
<dbReference type="SUPFAM" id="SSF56112">
    <property type="entry name" value="Protein kinase-like (PK-like)"/>
    <property type="match status" value="1"/>
</dbReference>
<gene>
    <name evidence="13" type="ORF">CEURO_LOCUS19138</name>
</gene>
<evidence type="ECO:0000313" key="13">
    <source>
        <dbReference type="EMBL" id="CAH9111219.1"/>
    </source>
</evidence>
<evidence type="ECO:0000256" key="7">
    <source>
        <dbReference type="ARBA" id="ARBA00022777"/>
    </source>
</evidence>
<comment type="caution">
    <text evidence="13">The sequence shown here is derived from an EMBL/GenBank/DDBJ whole genome shotgun (WGS) entry which is preliminary data.</text>
</comment>
<dbReference type="GO" id="GO:0016020">
    <property type="term" value="C:membrane"/>
    <property type="evidence" value="ECO:0007669"/>
    <property type="project" value="UniProtKB-SubCell"/>
</dbReference>
<dbReference type="EMBL" id="CAMAPE010000054">
    <property type="protein sequence ID" value="CAH9111219.1"/>
    <property type="molecule type" value="Genomic_DNA"/>
</dbReference>
<feature type="transmembrane region" description="Helical" evidence="11">
    <location>
        <begin position="21"/>
        <end position="45"/>
    </location>
</feature>
<dbReference type="InterPro" id="IPR001245">
    <property type="entry name" value="Ser-Thr/Tyr_kinase_cat_dom"/>
</dbReference>
<sequence>MPSIISSITQKLSVPTSFFGIKLWIVIVICASLIILLVLFIILWIKCSCLKKTHNAPKPSASKRFHPYSSSSMNQRLLSRKGMEIELSLGTPEKRAAYSTGRFPSQYSRRMSSFGDDIESCWPRNRYTLEEMEGATNGFASWNLISCGDRAIVYRGVLSNHTRIAIKRLLSNSDEVEEFIRSVERVWCIRHRNLVKLVGFCMEGMYRALVYEYVDNGTLKHWLHDYAREVSPLTWSIRMNIIIGVAKGLAFLHEDSEPLLVHQNLRSHKILLDKQWNPKISDFGITSPLDSACTEVLDEKSDVYSFGILIMEIVSGKMHTFNTATQTEECLNDWIKIMVERKRIDELVDPKLPQMPSAVELKRIILIALRCVDPDADDRPRMGEVIHMLEPRDLLLSDERVIKKQTSRRSSVKEEDVLQAAAVFHKKKITTP</sequence>
<accession>A0A9P0ZTL2</accession>
<evidence type="ECO:0000256" key="8">
    <source>
        <dbReference type="ARBA" id="ARBA00022840"/>
    </source>
</evidence>
<comment type="subcellular location">
    <subcellularLocation>
        <location evidence="1">Membrane</location>
        <topology evidence="1">Single-pass membrane protein</topology>
    </subcellularLocation>
</comment>
<dbReference type="PROSITE" id="PS50011">
    <property type="entry name" value="PROTEIN_KINASE_DOM"/>
    <property type="match status" value="1"/>
</dbReference>
<dbReference type="InterPro" id="IPR011009">
    <property type="entry name" value="Kinase-like_dom_sf"/>
</dbReference>
<evidence type="ECO:0000256" key="5">
    <source>
        <dbReference type="ARBA" id="ARBA00022692"/>
    </source>
</evidence>
<evidence type="ECO:0000256" key="1">
    <source>
        <dbReference type="ARBA" id="ARBA00004167"/>
    </source>
</evidence>
<dbReference type="OrthoDB" id="4062651at2759"/>
<evidence type="ECO:0000256" key="4">
    <source>
        <dbReference type="ARBA" id="ARBA00022679"/>
    </source>
</evidence>
<dbReference type="Gene3D" id="3.30.200.20">
    <property type="entry name" value="Phosphorylase Kinase, domain 1"/>
    <property type="match status" value="1"/>
</dbReference>
<dbReference type="GO" id="GO:0004674">
    <property type="term" value="F:protein serine/threonine kinase activity"/>
    <property type="evidence" value="ECO:0007669"/>
    <property type="project" value="UniProtKB-EC"/>
</dbReference>
<keyword evidence="9 11" id="KW-1133">Transmembrane helix</keyword>
<proteinExistence type="predicted"/>
<evidence type="ECO:0000256" key="3">
    <source>
        <dbReference type="ARBA" id="ARBA00022553"/>
    </source>
</evidence>
<dbReference type="PANTHER" id="PTHR47984">
    <property type="entry name" value="OS01G0323000 PROTEIN"/>
    <property type="match status" value="1"/>
</dbReference>
<evidence type="ECO:0000256" key="2">
    <source>
        <dbReference type="ARBA" id="ARBA00012513"/>
    </source>
</evidence>
<keyword evidence="3" id="KW-0597">Phosphoprotein</keyword>
<reference evidence="13" key="1">
    <citation type="submission" date="2022-07" db="EMBL/GenBank/DDBJ databases">
        <authorList>
            <person name="Macas J."/>
            <person name="Novak P."/>
            <person name="Neumann P."/>
        </authorList>
    </citation>
    <scope>NUCLEOTIDE SEQUENCE</scope>
</reference>
<keyword evidence="7" id="KW-0418">Kinase</keyword>
<dbReference type="Pfam" id="PF07714">
    <property type="entry name" value="PK_Tyr_Ser-Thr"/>
    <property type="match status" value="2"/>
</dbReference>
<evidence type="ECO:0000256" key="10">
    <source>
        <dbReference type="ARBA" id="ARBA00023136"/>
    </source>
</evidence>
<evidence type="ECO:0000259" key="12">
    <source>
        <dbReference type="PROSITE" id="PS50011"/>
    </source>
</evidence>
<dbReference type="InterPro" id="IPR000719">
    <property type="entry name" value="Prot_kinase_dom"/>
</dbReference>
<dbReference type="InterPro" id="IPR052232">
    <property type="entry name" value="RLK_Ser/Thr-Kinase"/>
</dbReference>
<keyword evidence="14" id="KW-1185">Reference proteome</keyword>
<dbReference type="PANTHER" id="PTHR47984:SF39">
    <property type="entry name" value="PROTEIN KINASE DOMAIN-CONTAINING PROTEIN"/>
    <property type="match status" value="1"/>
</dbReference>
<protein>
    <recommendedName>
        <fullName evidence="2">non-specific serine/threonine protein kinase</fullName>
        <ecNumber evidence="2">2.7.11.1</ecNumber>
    </recommendedName>
</protein>